<dbReference type="GO" id="GO:0016020">
    <property type="term" value="C:membrane"/>
    <property type="evidence" value="ECO:0007669"/>
    <property type="project" value="TreeGrafter"/>
</dbReference>
<protein>
    <submittedName>
        <fullName evidence="3">Alpha/beta hydrolase fold</fullName>
    </submittedName>
</protein>
<evidence type="ECO:0000259" key="2">
    <source>
        <dbReference type="Pfam" id="PF12146"/>
    </source>
</evidence>
<sequence>MTYYSVALSKVPTIRYLPVFNAGEAATLDLRPRLKDISVPTLVIVGRHDFITNIAMAQEIVERISDARLAVFEGSGHFAWVEEPERFHRVIERFILAE</sequence>
<dbReference type="Pfam" id="PF12146">
    <property type="entry name" value="Hydrolase_4"/>
    <property type="match status" value="1"/>
</dbReference>
<reference evidence="3" key="1">
    <citation type="submission" date="2019-02" db="EMBL/GenBank/DDBJ databases">
        <authorList>
            <person name="Gruber-Vodicka R. H."/>
            <person name="Seah K. B. B."/>
        </authorList>
    </citation>
    <scope>NUCLEOTIDE SEQUENCE</scope>
    <source>
        <strain evidence="3">BECK_S312</strain>
        <strain evidence="4">BECK_S426</strain>
    </source>
</reference>
<keyword evidence="1 3" id="KW-0378">Hydrolase</keyword>
<dbReference type="GO" id="GO:0016787">
    <property type="term" value="F:hydrolase activity"/>
    <property type="evidence" value="ECO:0007669"/>
    <property type="project" value="UniProtKB-KW"/>
</dbReference>
<evidence type="ECO:0000313" key="4">
    <source>
        <dbReference type="EMBL" id="VFK34850.1"/>
    </source>
</evidence>
<gene>
    <name evidence="3" type="ORF">BECKLPF1236A_GA0070988_103271</name>
    <name evidence="4" type="ORF">BECKLPF1236C_GA0070990_103062</name>
</gene>
<dbReference type="InterPro" id="IPR050266">
    <property type="entry name" value="AB_hydrolase_sf"/>
</dbReference>
<accession>A0A450WY58</accession>
<organism evidence="3">
    <name type="scientific">Candidatus Kentrum sp. LPFa</name>
    <dbReference type="NCBI Taxonomy" id="2126335"/>
    <lineage>
        <taxon>Bacteria</taxon>
        <taxon>Pseudomonadati</taxon>
        <taxon>Pseudomonadota</taxon>
        <taxon>Gammaproteobacteria</taxon>
        <taxon>Candidatus Kentrum</taxon>
    </lineage>
</organism>
<dbReference type="SUPFAM" id="SSF53474">
    <property type="entry name" value="alpha/beta-Hydrolases"/>
    <property type="match status" value="1"/>
</dbReference>
<dbReference type="InterPro" id="IPR029058">
    <property type="entry name" value="AB_hydrolase_fold"/>
</dbReference>
<evidence type="ECO:0000313" key="3">
    <source>
        <dbReference type="EMBL" id="VFK21970.1"/>
    </source>
</evidence>
<feature type="domain" description="Serine aminopeptidase S33" evidence="2">
    <location>
        <begin position="26"/>
        <end position="82"/>
    </location>
</feature>
<dbReference type="EMBL" id="CAADFM010000327">
    <property type="protein sequence ID" value="VFK21970.1"/>
    <property type="molecule type" value="Genomic_DNA"/>
</dbReference>
<name>A0A450WY58_9GAMM</name>
<dbReference type="AlphaFoldDB" id="A0A450WY58"/>
<dbReference type="Gene3D" id="3.40.50.1820">
    <property type="entry name" value="alpha/beta hydrolase"/>
    <property type="match status" value="1"/>
</dbReference>
<proteinExistence type="predicted"/>
<dbReference type="InterPro" id="IPR022742">
    <property type="entry name" value="Hydrolase_4"/>
</dbReference>
<dbReference type="EMBL" id="CAADFP010000306">
    <property type="protein sequence ID" value="VFK34850.1"/>
    <property type="molecule type" value="Genomic_DNA"/>
</dbReference>
<dbReference type="PANTHER" id="PTHR43798">
    <property type="entry name" value="MONOACYLGLYCEROL LIPASE"/>
    <property type="match status" value="1"/>
</dbReference>
<dbReference type="PANTHER" id="PTHR43798:SF31">
    <property type="entry name" value="AB HYDROLASE SUPERFAMILY PROTEIN YCLE"/>
    <property type="match status" value="1"/>
</dbReference>
<evidence type="ECO:0000256" key="1">
    <source>
        <dbReference type="ARBA" id="ARBA00022801"/>
    </source>
</evidence>